<protein>
    <submittedName>
        <fullName evidence="1">DUF2935 domain-containing protein</fullName>
    </submittedName>
</protein>
<keyword evidence="2" id="KW-1185">Reference proteome</keyword>
<sequence length="256" mass="30101">MSNYVKSSMLEHQFWLQVLSDHSRFIHDSLYPSQKDDIAKANFFIQLFDHLLAQVNELNEITAITFSNKCEDAANQLKVYKLSIIKRHLLAEMKIHLTPTFINHMVNELEEYQRVLRYLKQGKVPPILHELHHHLLWLIDASGHAGAIDARMDAVEKRLKQKSREFTKHFEEFYLKAVELAGYLRSNVNKFPALYKFNHDVEVEIGLFKTFLFELEQMELSAEVLGTFSVSMADHMQREEQYYLMKLAESEKIGKR</sequence>
<dbReference type="AlphaFoldDB" id="A0A3N9UGN0"/>
<dbReference type="Proteomes" id="UP000274033">
    <property type="component" value="Unassembled WGS sequence"/>
</dbReference>
<comment type="caution">
    <text evidence="1">The sequence shown here is derived from an EMBL/GenBank/DDBJ whole genome shotgun (WGS) entry which is preliminary data.</text>
</comment>
<dbReference type="SUPFAM" id="SSF158430">
    <property type="entry name" value="Bacillus cereus metalloprotein-like"/>
    <property type="match status" value="2"/>
</dbReference>
<proteinExistence type="predicted"/>
<evidence type="ECO:0000313" key="2">
    <source>
        <dbReference type="Proteomes" id="UP000274033"/>
    </source>
</evidence>
<dbReference type="Gene3D" id="1.20.1260.120">
    <property type="entry name" value="Protein of unknown function DUF2935"/>
    <property type="match status" value="1"/>
</dbReference>
<gene>
    <name evidence="1" type="ORF">EBB45_06115</name>
</gene>
<dbReference type="Pfam" id="PF11155">
    <property type="entry name" value="DUF2935"/>
    <property type="match status" value="2"/>
</dbReference>
<evidence type="ECO:0000313" key="1">
    <source>
        <dbReference type="EMBL" id="RQW75323.1"/>
    </source>
</evidence>
<dbReference type="EMBL" id="RRCT01000004">
    <property type="protein sequence ID" value="RQW75323.1"/>
    <property type="molecule type" value="Genomic_DNA"/>
</dbReference>
<dbReference type="OrthoDB" id="1633927at2"/>
<accession>A0A3N9UGN0</accession>
<reference evidence="1 2" key="1">
    <citation type="journal article" date="2013" name="J. Microbiol.">
        <title>Lysinibacillus chungkukjangi sp. nov., isolated from Chungkukjang, Korean fermented soybean food.</title>
        <authorList>
            <person name="Kim S.J."/>
            <person name="Jang Y.H."/>
            <person name="Hamada M."/>
            <person name="Ahn J.H."/>
            <person name="Weon H.Y."/>
            <person name="Suzuki K."/>
            <person name="Whang K.S."/>
            <person name="Kwon S.W."/>
        </authorList>
    </citation>
    <scope>NUCLEOTIDE SEQUENCE [LARGE SCALE GENOMIC DNA]</scope>
    <source>
        <strain evidence="1 2">MCCC 1A12701</strain>
    </source>
</reference>
<name>A0A3N9UGN0_9BACI</name>
<dbReference type="InterPro" id="IPR021328">
    <property type="entry name" value="CotB-like"/>
</dbReference>
<organism evidence="1 2">
    <name type="scientific">Lysinibacillus composti</name>
    <dbReference type="NCBI Taxonomy" id="720633"/>
    <lineage>
        <taxon>Bacteria</taxon>
        <taxon>Bacillati</taxon>
        <taxon>Bacillota</taxon>
        <taxon>Bacilli</taxon>
        <taxon>Bacillales</taxon>
        <taxon>Bacillaceae</taxon>
        <taxon>Lysinibacillus</taxon>
    </lineage>
</organism>